<keyword evidence="7" id="KW-1185">Reference proteome</keyword>
<keyword evidence="3 5" id="KW-0732">Signal</keyword>
<keyword evidence="6" id="KW-0282">Flagellum</keyword>
<protein>
    <recommendedName>
        <fullName evidence="5">Flagellar P-ring protein</fullName>
    </recommendedName>
    <alternativeName>
        <fullName evidence="5">Basal body P-ring protein</fullName>
    </alternativeName>
</protein>
<dbReference type="GO" id="GO:0071973">
    <property type="term" value="P:bacterial-type flagellum-dependent cell motility"/>
    <property type="evidence" value="ECO:0007669"/>
    <property type="project" value="InterPro"/>
</dbReference>
<keyword evidence="6" id="KW-0969">Cilium</keyword>
<dbReference type="OrthoDB" id="9786431at2"/>
<evidence type="ECO:0000256" key="2">
    <source>
        <dbReference type="ARBA" id="ARBA00004117"/>
    </source>
</evidence>
<proteinExistence type="inferred from homology"/>
<gene>
    <name evidence="5" type="primary">flgI</name>
    <name evidence="6" type="ORF">AKJ09_01331</name>
</gene>
<dbReference type="KEGG" id="llu:AKJ09_01331"/>
<sequence length="372" mass="38698" precursor="true">MFSKNRYSKILLALVVLAMTLMTRPARADRLRDLVDVGGARDNQLVGYGLVTGLAGTGDDTSVPFTAQSVLAMLRRLGVQVDPNQIRLRNVAAVVVTATLPPFAKQGTKIDVTVSSIGNARSLTGGVLVQTLLKGADQKTYSIAQGPLTVGGFEAKGATGSGVKQGTTTTARIPEGGLVEREIPLTVGEGGLLRLELRNPSFGVAARLTEAINKKFDGAASATDGGAVRVTIPEAYKPKIVQLIAELEELEVIPVRRARVVLNERTGTIVAGGDVRLAPSAVVHGALTIIVKETPTASQPLAPFGAGTTVVTQKSEVVTRDPSKPVAYVNEAPTLADVSSALSALGLSPRELTSVLQAMRAAGALEAEVVVQ</sequence>
<dbReference type="Proteomes" id="UP000064967">
    <property type="component" value="Chromosome"/>
</dbReference>
<comment type="similarity">
    <text evidence="5">Belongs to the FlgI family.</text>
</comment>
<keyword evidence="4 5" id="KW-0975">Bacterial flagellum</keyword>
<comment type="subunit">
    <text evidence="5">The basal body constitutes a major portion of the flagellar organelle and consists of four rings (L,P,S, and M) mounted on a central rod.</text>
</comment>
<evidence type="ECO:0000256" key="3">
    <source>
        <dbReference type="ARBA" id="ARBA00022729"/>
    </source>
</evidence>
<reference evidence="6 7" key="1">
    <citation type="submission" date="2015-08" db="EMBL/GenBank/DDBJ databases">
        <authorList>
            <person name="Babu N.S."/>
            <person name="Beckwith C.J."/>
            <person name="Beseler K.G."/>
            <person name="Brison A."/>
            <person name="Carone J.V."/>
            <person name="Caskin T.P."/>
            <person name="Diamond M."/>
            <person name="Durham M.E."/>
            <person name="Foxe J.M."/>
            <person name="Go M."/>
            <person name="Henderson B.A."/>
            <person name="Jones I.B."/>
            <person name="McGettigan J.A."/>
            <person name="Micheletti S.J."/>
            <person name="Nasrallah M.E."/>
            <person name="Ortiz D."/>
            <person name="Piller C.R."/>
            <person name="Privatt S.R."/>
            <person name="Schneider S.L."/>
            <person name="Sharp S."/>
            <person name="Smith T.C."/>
            <person name="Stanton J.D."/>
            <person name="Ullery H.E."/>
            <person name="Wilson R.J."/>
            <person name="Serrano M.G."/>
            <person name="Buck G."/>
            <person name="Lee V."/>
            <person name="Wang Y."/>
            <person name="Carvalho R."/>
            <person name="Voegtly L."/>
            <person name="Shi R."/>
            <person name="Duckworth R."/>
            <person name="Johnson A."/>
            <person name="Loviza R."/>
            <person name="Walstead R."/>
            <person name="Shah Z."/>
            <person name="Kiflezghi M."/>
            <person name="Wade K."/>
            <person name="Ball S.L."/>
            <person name="Bradley K.W."/>
            <person name="Asai D.J."/>
            <person name="Bowman C.A."/>
            <person name="Russell D.A."/>
            <person name="Pope W.H."/>
            <person name="Jacobs-Sera D."/>
            <person name="Hendrix R.W."/>
            <person name="Hatfull G.F."/>
        </authorList>
    </citation>
    <scope>NUCLEOTIDE SEQUENCE [LARGE SCALE GENOMIC DNA]</scope>
    <source>
        <strain evidence="6 7">DSM 27648</strain>
    </source>
</reference>
<dbReference type="InterPro" id="IPR001782">
    <property type="entry name" value="Flag_FlgI"/>
</dbReference>
<evidence type="ECO:0000313" key="7">
    <source>
        <dbReference type="Proteomes" id="UP000064967"/>
    </source>
</evidence>
<name>A0A0K1PMB3_9BACT</name>
<dbReference type="GO" id="GO:0009428">
    <property type="term" value="C:bacterial-type flagellum basal body, distal rod, P ring"/>
    <property type="evidence" value="ECO:0007669"/>
    <property type="project" value="InterPro"/>
</dbReference>
<comment type="subcellular location">
    <subcellularLocation>
        <location evidence="2 5">Bacterial flagellum basal body</location>
    </subcellularLocation>
</comment>
<dbReference type="PANTHER" id="PTHR30381">
    <property type="entry name" value="FLAGELLAR P-RING PERIPLASMIC PROTEIN FLGI"/>
    <property type="match status" value="1"/>
</dbReference>
<evidence type="ECO:0000256" key="1">
    <source>
        <dbReference type="ARBA" id="ARBA00002591"/>
    </source>
</evidence>
<keyword evidence="6" id="KW-0966">Cell projection</keyword>
<organism evidence="6 7">
    <name type="scientific">Labilithrix luteola</name>
    <dbReference type="NCBI Taxonomy" id="1391654"/>
    <lineage>
        <taxon>Bacteria</taxon>
        <taxon>Pseudomonadati</taxon>
        <taxon>Myxococcota</taxon>
        <taxon>Polyangia</taxon>
        <taxon>Polyangiales</taxon>
        <taxon>Labilitrichaceae</taxon>
        <taxon>Labilithrix</taxon>
    </lineage>
</organism>
<dbReference type="HAMAP" id="MF_00416">
    <property type="entry name" value="FlgI"/>
    <property type="match status" value="1"/>
</dbReference>
<dbReference type="STRING" id="1391654.AKJ09_01331"/>
<feature type="chain" id="PRO_5008990387" description="Flagellar P-ring protein" evidence="5">
    <location>
        <begin position="29"/>
        <end position="372"/>
    </location>
</feature>
<dbReference type="PANTHER" id="PTHR30381:SF0">
    <property type="entry name" value="FLAGELLAR P-RING PROTEIN"/>
    <property type="match status" value="1"/>
</dbReference>
<dbReference type="NCBIfam" id="NF003676">
    <property type="entry name" value="PRK05303.1"/>
    <property type="match status" value="1"/>
</dbReference>
<evidence type="ECO:0000256" key="4">
    <source>
        <dbReference type="ARBA" id="ARBA00023143"/>
    </source>
</evidence>
<dbReference type="AlphaFoldDB" id="A0A0K1PMB3"/>
<dbReference type="PATRIC" id="fig|1391654.3.peg.1348"/>
<dbReference type="RefSeq" id="WP_146646227.1">
    <property type="nucleotide sequence ID" value="NZ_CP012333.1"/>
</dbReference>
<dbReference type="Pfam" id="PF02119">
    <property type="entry name" value="FlgI"/>
    <property type="match status" value="1"/>
</dbReference>
<dbReference type="GO" id="GO:0030288">
    <property type="term" value="C:outer membrane-bounded periplasmic space"/>
    <property type="evidence" value="ECO:0007669"/>
    <property type="project" value="InterPro"/>
</dbReference>
<comment type="function">
    <text evidence="1 5">Assembles around the rod to form the L-ring and probably protects the motor/basal body from shearing forces during rotation.</text>
</comment>
<feature type="signal peptide" evidence="5">
    <location>
        <begin position="1"/>
        <end position="28"/>
    </location>
</feature>
<dbReference type="EMBL" id="CP012333">
    <property type="protein sequence ID" value="AKU94667.1"/>
    <property type="molecule type" value="Genomic_DNA"/>
</dbReference>
<accession>A0A0K1PMB3</accession>
<dbReference type="PRINTS" id="PR01010">
    <property type="entry name" value="FLGPRINGFLGI"/>
</dbReference>
<dbReference type="GO" id="GO:0005198">
    <property type="term" value="F:structural molecule activity"/>
    <property type="evidence" value="ECO:0007669"/>
    <property type="project" value="InterPro"/>
</dbReference>
<evidence type="ECO:0000256" key="5">
    <source>
        <dbReference type="HAMAP-Rule" id="MF_00416"/>
    </source>
</evidence>
<evidence type="ECO:0000313" key="6">
    <source>
        <dbReference type="EMBL" id="AKU94667.1"/>
    </source>
</evidence>